<evidence type="ECO:0000256" key="1">
    <source>
        <dbReference type="SAM" id="MobiDB-lite"/>
    </source>
</evidence>
<dbReference type="EMBL" id="CABITT030000008">
    <property type="protein sequence ID" value="VVB15467.1"/>
    <property type="molecule type" value="Genomic_DNA"/>
</dbReference>
<accession>A0A565CPF0</accession>
<comment type="caution">
    <text evidence="2">The sequence shown here is derived from an EMBL/GenBank/DDBJ whole genome shotgun (WGS) entry which is preliminary data.</text>
</comment>
<sequence length="135" mass="15338">MDFVDIPVHRQYAVGHQRYGLGLGPCCQQEEVEPEEYSEKDPEEVQVPNDQMTESKVIIISDSPDPPVVPQLSEVVVISSDSEEGESPIRMPFVSQVFQSQTSTPEQVVSEITLPPSVDPYPHSTEYWERYMERL</sequence>
<name>A0A565CPF0_9BRAS</name>
<gene>
    <name evidence="2" type="ORF">ANE_LOCUS25911</name>
</gene>
<organism evidence="2 3">
    <name type="scientific">Arabis nemorensis</name>
    <dbReference type="NCBI Taxonomy" id="586526"/>
    <lineage>
        <taxon>Eukaryota</taxon>
        <taxon>Viridiplantae</taxon>
        <taxon>Streptophyta</taxon>
        <taxon>Embryophyta</taxon>
        <taxon>Tracheophyta</taxon>
        <taxon>Spermatophyta</taxon>
        <taxon>Magnoliopsida</taxon>
        <taxon>eudicotyledons</taxon>
        <taxon>Gunneridae</taxon>
        <taxon>Pentapetalae</taxon>
        <taxon>rosids</taxon>
        <taxon>malvids</taxon>
        <taxon>Brassicales</taxon>
        <taxon>Brassicaceae</taxon>
        <taxon>Arabideae</taxon>
        <taxon>Arabis</taxon>
    </lineage>
</organism>
<feature type="compositionally biased region" description="Acidic residues" evidence="1">
    <location>
        <begin position="31"/>
        <end position="44"/>
    </location>
</feature>
<reference evidence="2" key="1">
    <citation type="submission" date="2019-07" db="EMBL/GenBank/DDBJ databases">
        <authorList>
            <person name="Dittberner H."/>
        </authorList>
    </citation>
    <scope>NUCLEOTIDE SEQUENCE [LARGE SCALE GENOMIC DNA]</scope>
</reference>
<evidence type="ECO:0000313" key="3">
    <source>
        <dbReference type="Proteomes" id="UP000489600"/>
    </source>
</evidence>
<keyword evidence="3" id="KW-1185">Reference proteome</keyword>
<feature type="region of interest" description="Disordered" evidence="1">
    <location>
        <begin position="31"/>
        <end position="50"/>
    </location>
</feature>
<protein>
    <submittedName>
        <fullName evidence="2">Uncharacterized protein</fullName>
    </submittedName>
</protein>
<dbReference type="AlphaFoldDB" id="A0A565CPF0"/>
<evidence type="ECO:0000313" key="2">
    <source>
        <dbReference type="EMBL" id="VVB15467.1"/>
    </source>
</evidence>
<dbReference type="Proteomes" id="UP000489600">
    <property type="component" value="Unassembled WGS sequence"/>
</dbReference>
<proteinExistence type="predicted"/>